<reference evidence="2 3" key="2">
    <citation type="submission" date="2019-01" db="EMBL/GenBank/DDBJ databases">
        <title>Motilimonas pumilus sp. nov., isolated from the gut of sea cucumber (Apostichopus japonicus).</title>
        <authorList>
            <person name="Wang F.-Q."/>
            <person name="Ren L.-H."/>
            <person name="Lin Y.-W."/>
            <person name="Sun G.-H."/>
            <person name="Du Z.-J."/>
            <person name="Zhao J.-X."/>
            <person name="Liu X.-J."/>
            <person name="Liu L.-J."/>
        </authorList>
    </citation>
    <scope>NUCLEOTIDE SEQUENCE [LARGE SCALE GENOMIC DNA]</scope>
    <source>
        <strain evidence="2 3">PLHSC7-2</strain>
    </source>
</reference>
<proteinExistence type="predicted"/>
<gene>
    <name evidence="2" type="ORF">D1Z90_14645</name>
</gene>
<evidence type="ECO:0000313" key="3">
    <source>
        <dbReference type="Proteomes" id="UP000283255"/>
    </source>
</evidence>
<dbReference type="RefSeq" id="WP_119911531.1">
    <property type="nucleotide sequence ID" value="NZ_QZCH01000020.1"/>
</dbReference>
<dbReference type="EMBL" id="QZCH01000020">
    <property type="protein sequence ID" value="RJG42179.1"/>
    <property type="molecule type" value="Genomic_DNA"/>
</dbReference>
<keyword evidence="3" id="KW-1185">Reference proteome</keyword>
<keyword evidence="1" id="KW-1133">Transmembrane helix</keyword>
<organism evidence="2 3">
    <name type="scientific">Motilimonas pumila</name>
    <dbReference type="NCBI Taxonomy" id="2303987"/>
    <lineage>
        <taxon>Bacteria</taxon>
        <taxon>Pseudomonadati</taxon>
        <taxon>Pseudomonadota</taxon>
        <taxon>Gammaproteobacteria</taxon>
        <taxon>Alteromonadales</taxon>
        <taxon>Alteromonadales genera incertae sedis</taxon>
        <taxon>Motilimonas</taxon>
    </lineage>
</organism>
<comment type="caution">
    <text evidence="2">The sequence shown here is derived from an EMBL/GenBank/DDBJ whole genome shotgun (WGS) entry which is preliminary data.</text>
</comment>
<sequence>MRDLTFSGVKAHPLAVAIMFLLAMAVLLYGWFDTSFYLYQQSSLDFVNFKQQLSDTQTGRGYLLAACFTLLLALYSVLQLQQHIIYKLISYCSAALLVAAAVFSVGLLLL</sequence>
<feature type="transmembrane region" description="Helical" evidence="1">
    <location>
        <begin position="61"/>
        <end position="78"/>
    </location>
</feature>
<feature type="transmembrane region" description="Helical" evidence="1">
    <location>
        <begin position="12"/>
        <end position="32"/>
    </location>
</feature>
<evidence type="ECO:0000313" key="2">
    <source>
        <dbReference type="EMBL" id="RJG42179.1"/>
    </source>
</evidence>
<keyword evidence="1" id="KW-0812">Transmembrane</keyword>
<accession>A0A418YCH0</accession>
<reference evidence="2 3" key="1">
    <citation type="submission" date="2018-09" db="EMBL/GenBank/DDBJ databases">
        <authorList>
            <person name="Wang F."/>
        </authorList>
    </citation>
    <scope>NUCLEOTIDE SEQUENCE [LARGE SCALE GENOMIC DNA]</scope>
    <source>
        <strain evidence="2 3">PLHSC7-2</strain>
    </source>
</reference>
<keyword evidence="1" id="KW-0472">Membrane</keyword>
<protein>
    <submittedName>
        <fullName evidence="2">Uncharacterized protein</fullName>
    </submittedName>
</protein>
<name>A0A418YCH0_9GAMM</name>
<evidence type="ECO:0000256" key="1">
    <source>
        <dbReference type="SAM" id="Phobius"/>
    </source>
</evidence>
<dbReference type="Proteomes" id="UP000283255">
    <property type="component" value="Unassembled WGS sequence"/>
</dbReference>
<feature type="transmembrane region" description="Helical" evidence="1">
    <location>
        <begin position="85"/>
        <end position="109"/>
    </location>
</feature>
<dbReference type="AlphaFoldDB" id="A0A418YCH0"/>